<gene>
    <name evidence="4" type="ORF">HH212_14905</name>
</gene>
<protein>
    <submittedName>
        <fullName evidence="4">ROK family protein</fullName>
    </submittedName>
</protein>
<keyword evidence="5" id="KW-1185">Reference proteome</keyword>
<dbReference type="AlphaFoldDB" id="A0A7Z2VX98"/>
<dbReference type="SUPFAM" id="SSF53067">
    <property type="entry name" value="Actin-like ATPase domain"/>
    <property type="match status" value="1"/>
</dbReference>
<evidence type="ECO:0000313" key="4">
    <source>
        <dbReference type="EMBL" id="QJE01163.1"/>
    </source>
</evidence>
<evidence type="ECO:0000313" key="5">
    <source>
        <dbReference type="Proteomes" id="UP000502415"/>
    </source>
</evidence>
<dbReference type="EMBL" id="CP051685">
    <property type="protein sequence ID" value="QJE01163.1"/>
    <property type="molecule type" value="Genomic_DNA"/>
</dbReference>
<dbReference type="InterPro" id="IPR043129">
    <property type="entry name" value="ATPase_NBD"/>
</dbReference>
<proteinExistence type="inferred from homology"/>
<dbReference type="Proteomes" id="UP000502415">
    <property type="component" value="Chromosome"/>
</dbReference>
<dbReference type="PANTHER" id="PTHR18964:SF149">
    <property type="entry name" value="BIFUNCTIONAL UDP-N-ACETYLGLUCOSAMINE 2-EPIMERASE_N-ACETYLMANNOSAMINE KINASE"/>
    <property type="match status" value="1"/>
</dbReference>
<evidence type="ECO:0000259" key="3">
    <source>
        <dbReference type="Pfam" id="PF12802"/>
    </source>
</evidence>
<dbReference type="InterPro" id="IPR036390">
    <property type="entry name" value="WH_DNA-bd_sf"/>
</dbReference>
<sequence>MPVTGDQQLLKQLNRMALVRQVGARPGLSRAALAEQLHLTKSTVSALVRELVDEGWLAERDLLVTGEVGRRATPLHLDPSRLALLGAELGVDEARVVAVDLLGGVLETRVVSYDDAHDAASCIRLAARALVALAQRLERPARAAGGDTARSARRMLGVGIGLHGAVDEALGLLRHAPHLGWRNVDVAGQVRACFAGTPLAALPLAIQNEANAAALAEFEFTAQSSTDPLIYLSIGYGVGAGVIVGDRLLTGLHGFAGEVGHAILQSDGPPCSCGRRGCADALIGLGSLLHTDPAATGPDRHYSHGALERLFRRAAAGEAATRAAVEAAGRQLGVLLNNLWAGFDPMAIVIGGPALRLGDAFVKQARGVLAGYADAAQLAAPAIRTSQFGEQAVAVGAAALVRYRVTRPLDLQSMARREQRSGTARDSGLERVATAPGR</sequence>
<name>A0A7Z2VX98_9BURK</name>
<comment type="similarity">
    <text evidence="1">Belongs to the ROK (NagC/XylR) family.</text>
</comment>
<dbReference type="Pfam" id="PF00480">
    <property type="entry name" value="ROK"/>
    <property type="match status" value="1"/>
</dbReference>
<dbReference type="Gene3D" id="1.10.10.10">
    <property type="entry name" value="Winged helix-like DNA-binding domain superfamily/Winged helix DNA-binding domain"/>
    <property type="match status" value="1"/>
</dbReference>
<dbReference type="InterPro" id="IPR049874">
    <property type="entry name" value="ROK_cs"/>
</dbReference>
<dbReference type="PROSITE" id="PS01125">
    <property type="entry name" value="ROK"/>
    <property type="match status" value="1"/>
</dbReference>
<evidence type="ECO:0000256" key="1">
    <source>
        <dbReference type="ARBA" id="ARBA00006479"/>
    </source>
</evidence>
<dbReference type="SUPFAM" id="SSF46785">
    <property type="entry name" value="Winged helix' DNA-binding domain"/>
    <property type="match status" value="1"/>
</dbReference>
<dbReference type="InterPro" id="IPR036388">
    <property type="entry name" value="WH-like_DNA-bd_sf"/>
</dbReference>
<reference evidence="4 5" key="1">
    <citation type="submission" date="2020-04" db="EMBL/GenBank/DDBJ databases">
        <title>Genome sequencing of novel species.</title>
        <authorList>
            <person name="Heo J."/>
            <person name="Kim S.-J."/>
            <person name="Kim J.-S."/>
            <person name="Hong S.-B."/>
            <person name="Kwon S.-W."/>
        </authorList>
    </citation>
    <scope>NUCLEOTIDE SEQUENCE [LARGE SCALE GENOMIC DNA]</scope>
    <source>
        <strain evidence="4 5">GN2-R2</strain>
    </source>
</reference>
<feature type="region of interest" description="Disordered" evidence="2">
    <location>
        <begin position="415"/>
        <end position="438"/>
    </location>
</feature>
<dbReference type="Pfam" id="PF12802">
    <property type="entry name" value="MarR_2"/>
    <property type="match status" value="1"/>
</dbReference>
<dbReference type="KEGG" id="mfy:HH212_14905"/>
<dbReference type="RefSeq" id="WP_170203191.1">
    <property type="nucleotide sequence ID" value="NZ_CP051685.1"/>
</dbReference>
<evidence type="ECO:0000256" key="2">
    <source>
        <dbReference type="SAM" id="MobiDB-lite"/>
    </source>
</evidence>
<dbReference type="InterPro" id="IPR000600">
    <property type="entry name" value="ROK"/>
</dbReference>
<dbReference type="InterPro" id="IPR000835">
    <property type="entry name" value="HTH_MarR-typ"/>
</dbReference>
<feature type="domain" description="HTH marR-type" evidence="3">
    <location>
        <begin position="18"/>
        <end position="59"/>
    </location>
</feature>
<accession>A0A7Z2VX98</accession>
<dbReference type="GO" id="GO:0003700">
    <property type="term" value="F:DNA-binding transcription factor activity"/>
    <property type="evidence" value="ECO:0007669"/>
    <property type="project" value="InterPro"/>
</dbReference>
<dbReference type="Gene3D" id="3.30.420.40">
    <property type="match status" value="2"/>
</dbReference>
<organism evidence="4 5">
    <name type="scientific">Massilia forsythiae</name>
    <dbReference type="NCBI Taxonomy" id="2728020"/>
    <lineage>
        <taxon>Bacteria</taxon>
        <taxon>Pseudomonadati</taxon>
        <taxon>Pseudomonadota</taxon>
        <taxon>Betaproteobacteria</taxon>
        <taxon>Burkholderiales</taxon>
        <taxon>Oxalobacteraceae</taxon>
        <taxon>Telluria group</taxon>
        <taxon>Massilia</taxon>
    </lineage>
</organism>
<dbReference type="PANTHER" id="PTHR18964">
    <property type="entry name" value="ROK (REPRESSOR, ORF, KINASE) FAMILY"/>
    <property type="match status" value="1"/>
</dbReference>